<dbReference type="GO" id="GO:0016787">
    <property type="term" value="F:hydrolase activity"/>
    <property type="evidence" value="ECO:0007669"/>
    <property type="project" value="UniProtKB-KW"/>
</dbReference>
<proteinExistence type="predicted"/>
<dbReference type="InterPro" id="IPR005198">
    <property type="entry name" value="Glyco_hydro_76"/>
</dbReference>
<evidence type="ECO:0000313" key="2">
    <source>
        <dbReference type="EMBL" id="CAK4008963.1"/>
    </source>
</evidence>
<evidence type="ECO:0000256" key="1">
    <source>
        <dbReference type="SAM" id="SignalP"/>
    </source>
</evidence>
<organism evidence="2 3">
    <name type="scientific">Lecanosticta acicola</name>
    <dbReference type="NCBI Taxonomy" id="111012"/>
    <lineage>
        <taxon>Eukaryota</taxon>
        <taxon>Fungi</taxon>
        <taxon>Dikarya</taxon>
        <taxon>Ascomycota</taxon>
        <taxon>Pezizomycotina</taxon>
        <taxon>Dothideomycetes</taxon>
        <taxon>Dothideomycetidae</taxon>
        <taxon>Mycosphaerellales</taxon>
        <taxon>Mycosphaerellaceae</taxon>
        <taxon>Lecanosticta</taxon>
    </lineage>
</organism>
<dbReference type="AlphaFoldDB" id="A0AAI8YYK9"/>
<dbReference type="InterPro" id="IPR053169">
    <property type="entry name" value="MUG_Protein"/>
</dbReference>
<feature type="signal peptide" evidence="1">
    <location>
        <begin position="1"/>
        <end position="18"/>
    </location>
</feature>
<dbReference type="EMBL" id="CAVMBE010000024">
    <property type="protein sequence ID" value="CAK4008963.1"/>
    <property type="molecule type" value="Genomic_DNA"/>
</dbReference>
<keyword evidence="1" id="KW-0732">Signal</keyword>
<sequence length="423" mass="45677">MLSKFGLPISLALNVATAYSSSSCAERILNATGVLNDRWYDPQVGLWERLWWDSGAILTTIANVALVCDDFRPTAMQMFSQILDNARAANGGSYLDGYYDDEGWWSTGLIKAYDVSGDPKYLDEAAKIYNDFQTGNDPTCGGGIFWSKTQDEPYPAAIANELFLATAASLANRIPDNSTYRDQAQKQLDWFLSTNLINPDFTVNDGLNISNCSQPRGSIFTYNQGVILGGLVEMHNLTSNATYLSIASSIAHATIDQLATPFHGILNEPHYLINASVIGNYDSQDGYAFKGIFARNLMDLHVAAPEQAFYDFLQKNADSIWNSDRQGDGQLGALWQGPVVGLSAASHGSALDCLVAAARVREARLEASSSSSIRTLAAIPTPTPRILSTPTPTTMSTPVFCSSCIDISTAVVVVTATVTSKNG</sequence>
<evidence type="ECO:0000313" key="3">
    <source>
        <dbReference type="Proteomes" id="UP001296104"/>
    </source>
</evidence>
<dbReference type="SUPFAM" id="SSF48208">
    <property type="entry name" value="Six-hairpin glycosidases"/>
    <property type="match status" value="1"/>
</dbReference>
<keyword evidence="3" id="KW-1185">Reference proteome</keyword>
<dbReference type="Pfam" id="PF03663">
    <property type="entry name" value="Glyco_hydro_76"/>
    <property type="match status" value="1"/>
</dbReference>
<dbReference type="GO" id="GO:0005975">
    <property type="term" value="P:carbohydrate metabolic process"/>
    <property type="evidence" value="ECO:0007669"/>
    <property type="project" value="InterPro"/>
</dbReference>
<gene>
    <name evidence="2" type="ORF">LECACI_7A004379</name>
</gene>
<keyword evidence="2" id="KW-0378">Hydrolase</keyword>
<protein>
    <submittedName>
        <fullName evidence="2">Glycoside hydrolase family 76</fullName>
    </submittedName>
</protein>
<feature type="chain" id="PRO_5042594784" evidence="1">
    <location>
        <begin position="19"/>
        <end position="423"/>
    </location>
</feature>
<dbReference type="PANTHER" id="PTHR47791:SF1">
    <property type="entry name" value="ENDO MANNANASE, GH76 FAMILY (EUROFUNG)"/>
    <property type="match status" value="1"/>
</dbReference>
<dbReference type="Gene3D" id="1.50.10.20">
    <property type="match status" value="1"/>
</dbReference>
<name>A0AAI8YYK9_9PEZI</name>
<comment type="caution">
    <text evidence="2">The sequence shown here is derived from an EMBL/GenBank/DDBJ whole genome shotgun (WGS) entry which is preliminary data.</text>
</comment>
<dbReference type="InterPro" id="IPR008928">
    <property type="entry name" value="6-hairpin_glycosidase_sf"/>
</dbReference>
<accession>A0AAI8YYK9</accession>
<dbReference type="PROSITE" id="PS51257">
    <property type="entry name" value="PROKAR_LIPOPROTEIN"/>
    <property type="match status" value="1"/>
</dbReference>
<dbReference type="PANTHER" id="PTHR47791">
    <property type="entry name" value="MEIOTICALLY UP-REGULATED GENE 191 PROTEIN"/>
    <property type="match status" value="1"/>
</dbReference>
<reference evidence="2" key="1">
    <citation type="submission" date="2023-11" db="EMBL/GenBank/DDBJ databases">
        <authorList>
            <person name="Alioto T."/>
            <person name="Alioto T."/>
            <person name="Gomez Garrido J."/>
        </authorList>
    </citation>
    <scope>NUCLEOTIDE SEQUENCE</scope>
</reference>
<dbReference type="Proteomes" id="UP001296104">
    <property type="component" value="Unassembled WGS sequence"/>
</dbReference>